<sequence length="239" mass="26263">MRLDVLALQSFYAGSLGQTAATMAGRRMVDAWGDCAGLDVMGLGYATPYLNAWLPTARRVIALMPATQGVERWPSGGPNLACIGDEDRMPFQEALFDRILCVHALEEAENPRILLREIWRLLAPEGRLMIMVANRSGVWARAEANPFGHGMPYSRSQVARLLTEAMFQPVAWSRALYGPPLPWSMTTGGAAETWESLGERAWPALGGVILVEAVKRLYADTLPKGGRRVLLAQPARARF</sequence>
<gene>
    <name evidence="2" type="ORF">PsB1_1127</name>
</gene>
<organism evidence="2 3">
    <name type="scientific">Candidatus Phycosocius spiralis</name>
    <dbReference type="NCBI Taxonomy" id="2815099"/>
    <lineage>
        <taxon>Bacteria</taxon>
        <taxon>Pseudomonadati</taxon>
        <taxon>Pseudomonadota</taxon>
        <taxon>Alphaproteobacteria</taxon>
        <taxon>Caulobacterales</taxon>
        <taxon>Caulobacterales incertae sedis</taxon>
        <taxon>Candidatus Phycosocius</taxon>
    </lineage>
</organism>
<dbReference type="Pfam" id="PF08241">
    <property type="entry name" value="Methyltransf_11"/>
    <property type="match status" value="1"/>
</dbReference>
<dbReference type="InterPro" id="IPR029063">
    <property type="entry name" value="SAM-dependent_MTases_sf"/>
</dbReference>
<protein>
    <submittedName>
        <fullName evidence="2">Methyltransferase type 11</fullName>
    </submittedName>
</protein>
<reference evidence="2" key="1">
    <citation type="submission" date="2021-05" db="EMBL/GenBank/DDBJ databases">
        <authorList>
            <person name="Tanabe Y."/>
        </authorList>
    </citation>
    <scope>NUCLEOTIDE SEQUENCE</scope>
    <source>
        <strain evidence="2">BOTRYCO-1</strain>
    </source>
</reference>
<name>A0ABQ4PVG1_9PROT</name>
<feature type="domain" description="Methyltransferase type 11" evidence="1">
    <location>
        <begin position="41"/>
        <end position="130"/>
    </location>
</feature>
<keyword evidence="3" id="KW-1185">Reference proteome</keyword>
<dbReference type="GO" id="GO:0032259">
    <property type="term" value="P:methylation"/>
    <property type="evidence" value="ECO:0007669"/>
    <property type="project" value="UniProtKB-KW"/>
</dbReference>
<reference evidence="2" key="2">
    <citation type="journal article" date="2023" name="ISME Commun">
        <title>Characterization of a bloom-associated alphaproteobacterial lineage, 'Candidatus Phycosocius': insights into freshwater algal-bacterial interactions.</title>
        <authorList>
            <person name="Tanabe Y."/>
            <person name="Yamaguchi H."/>
            <person name="Yoshida M."/>
            <person name="Kai A."/>
            <person name="Okazaki Y."/>
        </authorList>
    </citation>
    <scope>NUCLEOTIDE SEQUENCE</scope>
    <source>
        <strain evidence="2">BOTRYCO-1</strain>
    </source>
</reference>
<dbReference type="GO" id="GO:0008168">
    <property type="term" value="F:methyltransferase activity"/>
    <property type="evidence" value="ECO:0007669"/>
    <property type="project" value="UniProtKB-KW"/>
</dbReference>
<accession>A0ABQ4PVG1</accession>
<dbReference type="InterPro" id="IPR013216">
    <property type="entry name" value="Methyltransf_11"/>
</dbReference>
<dbReference type="Gene3D" id="3.40.50.150">
    <property type="entry name" value="Vaccinia Virus protein VP39"/>
    <property type="match status" value="1"/>
</dbReference>
<evidence type="ECO:0000313" key="2">
    <source>
        <dbReference type="EMBL" id="GIU66973.1"/>
    </source>
</evidence>
<keyword evidence="2" id="KW-0489">Methyltransferase</keyword>
<dbReference type="SUPFAM" id="SSF53335">
    <property type="entry name" value="S-adenosyl-L-methionine-dependent methyltransferases"/>
    <property type="match status" value="1"/>
</dbReference>
<dbReference type="Proteomes" id="UP001161064">
    <property type="component" value="Unassembled WGS sequence"/>
</dbReference>
<evidence type="ECO:0000313" key="3">
    <source>
        <dbReference type="Proteomes" id="UP001161064"/>
    </source>
</evidence>
<dbReference type="RefSeq" id="WP_284359667.1">
    <property type="nucleotide sequence ID" value="NZ_BPFZ01000005.1"/>
</dbReference>
<evidence type="ECO:0000259" key="1">
    <source>
        <dbReference type="Pfam" id="PF08241"/>
    </source>
</evidence>
<dbReference type="EMBL" id="BPFZ01000005">
    <property type="protein sequence ID" value="GIU66973.1"/>
    <property type="molecule type" value="Genomic_DNA"/>
</dbReference>
<keyword evidence="2" id="KW-0808">Transferase</keyword>
<proteinExistence type="predicted"/>
<comment type="caution">
    <text evidence="2">The sequence shown here is derived from an EMBL/GenBank/DDBJ whole genome shotgun (WGS) entry which is preliminary data.</text>
</comment>